<dbReference type="Pfam" id="PF00412">
    <property type="entry name" value="LIM"/>
    <property type="match status" value="2"/>
</dbReference>
<evidence type="ECO:0000256" key="19">
    <source>
        <dbReference type="ARBA" id="ARBA00023136"/>
    </source>
</evidence>
<feature type="compositionally biased region" description="Polar residues" evidence="23">
    <location>
        <begin position="517"/>
        <end position="536"/>
    </location>
</feature>
<evidence type="ECO:0000256" key="20">
    <source>
        <dbReference type="ARBA" id="ARBA00023211"/>
    </source>
</evidence>
<dbReference type="GO" id="GO:0005634">
    <property type="term" value="C:nucleus"/>
    <property type="evidence" value="ECO:0007669"/>
    <property type="project" value="TreeGrafter"/>
</dbReference>
<evidence type="ECO:0000256" key="14">
    <source>
        <dbReference type="ARBA" id="ARBA00022777"/>
    </source>
</evidence>
<sequence>MEDAVCVSCSSLLQKDDTPIQALCSNWHRNCFKCSECKRQLSSTYYARGKTLYCKKDYTEKFRSKCHVCEQKISGLVVVVADHKFHTECFSCGNCQQFLGEEDDYVLLEQHRLTCCTCFTKGKEESWWNPSLNAVYHLNLTPGALSKYKIEVEIVKRERKRSIKSRSLEKEPEMSLVIKGFKTTKKSLSCDTLNVMVGDVVLEVNKVFVSPSTFDKVASLLTSQSNEITEITLERNASGLDLKPKQCRLLSVDSDGESGATAEDKSFRNRSISLFSRRELRRCQTSASSENPPLINGEGDSLKDASGKKITKPAMRSNSLPRSNSLSDNFKLRSAIHRAQSFKSETAANRVFRPCDLVLGDVIGKGFFGQVRKVTQRQSGEVMVMKELLNYDETAKVSFLKEVALLKSLNHPNVLRFIGILYRDQTLNLITEYIGGGTVRQVLKDKGKQLPWLQRIRFAKDIAAGMAYLHSMNVMHRDLTSKNCLVETDEESGDMSVVVADFGLARVVRDKPLSPLDQISSTITPSSGRKTRSPTGNKPPPPKKRYTVVGSPYWMAPEMMLGMTYNEKVDVFSFGVLTCEIIGRVKADPDFLPRLSNFGIDEEKFRKEFCEGCPELFYKIAFLCCDLDSDKRPEFCDLEKWLEALLLHLDVGLPLPSDMRGSYSNGNIATVNNMETKDIVKWSMVGFFILFFLTGLSLLIFAVTVSTPFGDYLTMKAAAFPVNYGLRIGLLILLFFITGLFVFAVVKENNRLLTLLAILFIILFLVEFIMGIVYFTLKNEMIVGKKKLSNGQQMLAEYGKDEKVTKAFDQIQQTYACCGIVDYRDWFTSKWAAAQGVNNRVPKSCCKFPTATCGNDMDLKNPMDFINILGCTGLNFAYDDKLQVVGGVGLALGFLNLFALLCCIIFCFCFNAARGLSPKDALKGEEPNDQPSSSSSNKGRRRSSAQSSSGSLRRQPSKKALRASREDLNNDENDDDLPSYSNKDLLDKSEG</sequence>
<dbReference type="PROSITE" id="PS00109">
    <property type="entry name" value="PROTEIN_KINASE_TYR"/>
    <property type="match status" value="1"/>
</dbReference>
<evidence type="ECO:0000256" key="4">
    <source>
        <dbReference type="ARBA" id="ARBA00004496"/>
    </source>
</evidence>
<feature type="transmembrane region" description="Helical" evidence="24">
    <location>
        <begin position="682"/>
        <end position="703"/>
    </location>
</feature>
<dbReference type="SUPFAM" id="SSF48652">
    <property type="entry name" value="Tetraspanin"/>
    <property type="match status" value="1"/>
</dbReference>
<evidence type="ECO:0000256" key="16">
    <source>
        <dbReference type="ARBA" id="ARBA00022840"/>
    </source>
</evidence>
<evidence type="ECO:0000256" key="23">
    <source>
        <dbReference type="SAM" id="MobiDB-lite"/>
    </source>
</evidence>
<dbReference type="GO" id="GO:0005737">
    <property type="term" value="C:cytoplasm"/>
    <property type="evidence" value="ECO:0007669"/>
    <property type="project" value="UniProtKB-SubCell"/>
</dbReference>
<dbReference type="SMART" id="SM00132">
    <property type="entry name" value="LIM"/>
    <property type="match status" value="2"/>
</dbReference>
<keyword evidence="10 24" id="KW-0812">Transmembrane</keyword>
<feature type="domain" description="Protein kinase" evidence="25">
    <location>
        <begin position="357"/>
        <end position="646"/>
    </location>
</feature>
<evidence type="ECO:0000256" key="8">
    <source>
        <dbReference type="ARBA" id="ARBA00022527"/>
    </source>
</evidence>
<dbReference type="PANTHER" id="PTHR46485:SF4">
    <property type="entry name" value="LIM DOMAIN KINASE 1"/>
    <property type="match status" value="1"/>
</dbReference>
<evidence type="ECO:0000256" key="17">
    <source>
        <dbReference type="ARBA" id="ARBA00022989"/>
    </source>
</evidence>
<evidence type="ECO:0000259" key="25">
    <source>
        <dbReference type="PROSITE" id="PS50011"/>
    </source>
</evidence>
<dbReference type="InterPro" id="IPR018499">
    <property type="entry name" value="Tetraspanin/Peripherin"/>
</dbReference>
<feature type="region of interest" description="Disordered" evidence="23">
    <location>
        <begin position="283"/>
        <end position="325"/>
    </location>
</feature>
<keyword evidence="9" id="KW-0808">Transferase</keyword>
<dbReference type="InterPro" id="IPR008952">
    <property type="entry name" value="Tetraspanin_EC2_sf"/>
</dbReference>
<dbReference type="FunFam" id="3.30.200.20:FF:000038">
    <property type="entry name" value="LIM domain kinase 2"/>
    <property type="match status" value="1"/>
</dbReference>
<evidence type="ECO:0000256" key="10">
    <source>
        <dbReference type="ARBA" id="ARBA00022692"/>
    </source>
</evidence>
<dbReference type="InterPro" id="IPR011009">
    <property type="entry name" value="Kinase-like_dom_sf"/>
</dbReference>
<dbReference type="Gene3D" id="1.10.510.10">
    <property type="entry name" value="Transferase(Phosphotransferase) domain 1"/>
    <property type="match status" value="1"/>
</dbReference>
<dbReference type="EMBL" id="CALNXJ010000012">
    <property type="protein sequence ID" value="CAH3111060.1"/>
    <property type="molecule type" value="Genomic_DNA"/>
</dbReference>
<keyword evidence="19 24" id="KW-0472">Membrane</keyword>
<dbReference type="InterPro" id="IPR000719">
    <property type="entry name" value="Prot_kinase_dom"/>
</dbReference>
<comment type="caution">
    <text evidence="27">The sequence shown here is derived from an EMBL/GenBank/DDBJ whole genome shotgun (WGS) entry which is preliminary data.</text>
</comment>
<keyword evidence="17 24" id="KW-1133">Transmembrane helix</keyword>
<evidence type="ECO:0000256" key="2">
    <source>
        <dbReference type="ARBA" id="ARBA00001946"/>
    </source>
</evidence>
<keyword evidence="7" id="KW-0963">Cytoplasm</keyword>
<dbReference type="Pfam" id="PF00069">
    <property type="entry name" value="Pkinase"/>
    <property type="match status" value="1"/>
</dbReference>
<evidence type="ECO:0000256" key="21">
    <source>
        <dbReference type="PROSITE-ProRule" id="PRU00125"/>
    </source>
</evidence>
<dbReference type="GO" id="GO:0046872">
    <property type="term" value="F:metal ion binding"/>
    <property type="evidence" value="ECO:0007669"/>
    <property type="project" value="UniProtKB-KW"/>
</dbReference>
<dbReference type="GO" id="GO:0005524">
    <property type="term" value="F:ATP binding"/>
    <property type="evidence" value="ECO:0007669"/>
    <property type="project" value="UniProtKB-UniRule"/>
</dbReference>
<dbReference type="SUPFAM" id="SSF57716">
    <property type="entry name" value="Glucocorticoid receptor-like (DNA-binding domain)"/>
    <property type="match status" value="1"/>
</dbReference>
<feature type="domain" description="LIM zinc-binding" evidence="26">
    <location>
        <begin position="4"/>
        <end position="64"/>
    </location>
</feature>
<dbReference type="PROSITE" id="PS00478">
    <property type="entry name" value="LIM_DOMAIN_1"/>
    <property type="match status" value="2"/>
</dbReference>
<protein>
    <recommendedName>
        <fullName evidence="6">non-specific serine/threonine protein kinase</fullName>
        <ecNumber evidence="6">2.7.11.1</ecNumber>
    </recommendedName>
</protein>
<evidence type="ECO:0000256" key="1">
    <source>
        <dbReference type="ARBA" id="ARBA00001936"/>
    </source>
</evidence>
<dbReference type="EC" id="2.7.11.1" evidence="6"/>
<dbReference type="SUPFAM" id="SSF56112">
    <property type="entry name" value="Protein kinase-like (PK-like)"/>
    <property type="match status" value="1"/>
</dbReference>
<dbReference type="Pfam" id="PF00335">
    <property type="entry name" value="Tetraspanin"/>
    <property type="match status" value="1"/>
</dbReference>
<dbReference type="GO" id="GO:0016020">
    <property type="term" value="C:membrane"/>
    <property type="evidence" value="ECO:0007669"/>
    <property type="project" value="UniProtKB-SubCell"/>
</dbReference>
<dbReference type="Proteomes" id="UP001159428">
    <property type="component" value="Unassembled WGS sequence"/>
</dbReference>
<dbReference type="PROSITE" id="PS50023">
    <property type="entry name" value="LIM_DOMAIN_2"/>
    <property type="match status" value="2"/>
</dbReference>
<evidence type="ECO:0000256" key="12">
    <source>
        <dbReference type="ARBA" id="ARBA00022737"/>
    </source>
</evidence>
<evidence type="ECO:0000256" key="18">
    <source>
        <dbReference type="ARBA" id="ARBA00023038"/>
    </source>
</evidence>
<proteinExistence type="inferred from homology"/>
<keyword evidence="20" id="KW-0464">Manganese</keyword>
<keyword evidence="13 22" id="KW-0547">Nucleotide-binding</keyword>
<comment type="similarity">
    <text evidence="5">Belongs to the protein kinase superfamily. TKL Ser/Thr protein kinase family.</text>
</comment>
<keyword evidence="8" id="KW-0723">Serine/threonine-protein kinase</keyword>
<accession>A0AAU9WBF0</accession>
<dbReference type="Gene3D" id="1.10.1450.10">
    <property type="entry name" value="Tetraspanin"/>
    <property type="match status" value="1"/>
</dbReference>
<evidence type="ECO:0000256" key="9">
    <source>
        <dbReference type="ARBA" id="ARBA00022679"/>
    </source>
</evidence>
<keyword evidence="28" id="KW-1185">Reference proteome</keyword>
<gene>
    <name evidence="27" type="ORF">PMEA_00003930</name>
</gene>
<keyword evidence="16 22" id="KW-0067">ATP-binding</keyword>
<evidence type="ECO:0000256" key="15">
    <source>
        <dbReference type="ARBA" id="ARBA00022833"/>
    </source>
</evidence>
<dbReference type="GO" id="GO:0004674">
    <property type="term" value="F:protein serine/threonine kinase activity"/>
    <property type="evidence" value="ECO:0007669"/>
    <property type="project" value="UniProtKB-KW"/>
</dbReference>
<reference evidence="27 28" key="1">
    <citation type="submission" date="2022-05" db="EMBL/GenBank/DDBJ databases">
        <authorList>
            <consortium name="Genoscope - CEA"/>
            <person name="William W."/>
        </authorList>
    </citation>
    <scope>NUCLEOTIDE SEQUENCE [LARGE SCALE GENOMIC DNA]</scope>
</reference>
<name>A0AAU9WBF0_9CNID</name>
<keyword evidence="11 21" id="KW-0479">Metal-binding</keyword>
<evidence type="ECO:0000256" key="22">
    <source>
        <dbReference type="PROSITE-ProRule" id="PRU10141"/>
    </source>
</evidence>
<evidence type="ECO:0000256" key="7">
    <source>
        <dbReference type="ARBA" id="ARBA00022490"/>
    </source>
</evidence>
<dbReference type="PRINTS" id="PR00259">
    <property type="entry name" value="TMFOUR"/>
</dbReference>
<dbReference type="PANTHER" id="PTHR46485">
    <property type="entry name" value="LIM DOMAIN KINASE 1"/>
    <property type="match status" value="1"/>
</dbReference>
<dbReference type="Gene3D" id="2.10.110.10">
    <property type="entry name" value="Cysteine Rich Protein"/>
    <property type="match status" value="2"/>
</dbReference>
<feature type="compositionally biased region" description="Low complexity" evidence="23">
    <location>
        <begin position="316"/>
        <end position="325"/>
    </location>
</feature>
<feature type="transmembrane region" description="Helical" evidence="24">
    <location>
        <begin position="752"/>
        <end position="777"/>
    </location>
</feature>
<feature type="transmembrane region" description="Helical" evidence="24">
    <location>
        <begin position="724"/>
        <end position="746"/>
    </location>
</feature>
<comment type="subcellular location">
    <subcellularLocation>
        <location evidence="4">Cytoplasm</location>
    </subcellularLocation>
    <subcellularLocation>
        <location evidence="3">Membrane</location>
        <topology evidence="3">Multi-pass membrane protein</topology>
    </subcellularLocation>
</comment>
<feature type="transmembrane region" description="Helical" evidence="24">
    <location>
        <begin position="890"/>
        <end position="913"/>
    </location>
</feature>
<evidence type="ECO:0000256" key="6">
    <source>
        <dbReference type="ARBA" id="ARBA00012513"/>
    </source>
</evidence>
<evidence type="ECO:0000256" key="24">
    <source>
        <dbReference type="SAM" id="Phobius"/>
    </source>
</evidence>
<keyword evidence="15 21" id="KW-0862">Zinc</keyword>
<keyword evidence="18 21" id="KW-0440">LIM domain</keyword>
<feature type="region of interest" description="Disordered" evidence="23">
    <location>
        <begin position="920"/>
        <end position="991"/>
    </location>
</feature>
<dbReference type="InterPro" id="IPR050940">
    <property type="entry name" value="Actin_reg-Ser/Thr_kinase"/>
</dbReference>
<dbReference type="PROSITE" id="PS00107">
    <property type="entry name" value="PROTEIN_KINASE_ATP"/>
    <property type="match status" value="1"/>
</dbReference>
<evidence type="ECO:0000256" key="13">
    <source>
        <dbReference type="ARBA" id="ARBA00022741"/>
    </source>
</evidence>
<dbReference type="PROSITE" id="PS50011">
    <property type="entry name" value="PROTEIN_KINASE_DOM"/>
    <property type="match status" value="1"/>
</dbReference>
<keyword evidence="12" id="KW-0677">Repeat</keyword>
<comment type="cofactor">
    <cofactor evidence="1">
        <name>Mn(2+)</name>
        <dbReference type="ChEBI" id="CHEBI:29035"/>
    </cofactor>
</comment>
<feature type="region of interest" description="Disordered" evidence="23">
    <location>
        <begin position="516"/>
        <end position="543"/>
    </location>
</feature>
<dbReference type="Gene3D" id="3.30.200.20">
    <property type="entry name" value="Phosphorylase Kinase, domain 1"/>
    <property type="match status" value="1"/>
</dbReference>
<evidence type="ECO:0000256" key="5">
    <source>
        <dbReference type="ARBA" id="ARBA00005843"/>
    </source>
</evidence>
<dbReference type="InterPro" id="IPR008266">
    <property type="entry name" value="Tyr_kinase_AS"/>
</dbReference>
<organism evidence="27 28">
    <name type="scientific">Pocillopora meandrina</name>
    <dbReference type="NCBI Taxonomy" id="46732"/>
    <lineage>
        <taxon>Eukaryota</taxon>
        <taxon>Metazoa</taxon>
        <taxon>Cnidaria</taxon>
        <taxon>Anthozoa</taxon>
        <taxon>Hexacorallia</taxon>
        <taxon>Scleractinia</taxon>
        <taxon>Astrocoeniina</taxon>
        <taxon>Pocilloporidae</taxon>
        <taxon>Pocillopora</taxon>
    </lineage>
</organism>
<dbReference type="InterPro" id="IPR017441">
    <property type="entry name" value="Protein_kinase_ATP_BS"/>
</dbReference>
<feature type="domain" description="LIM zinc-binding" evidence="26">
    <location>
        <begin position="65"/>
        <end position="125"/>
    </location>
</feature>
<evidence type="ECO:0000259" key="26">
    <source>
        <dbReference type="PROSITE" id="PS50023"/>
    </source>
</evidence>
<dbReference type="GO" id="GO:0030036">
    <property type="term" value="P:actin cytoskeleton organization"/>
    <property type="evidence" value="ECO:0007669"/>
    <property type="project" value="TreeGrafter"/>
</dbReference>
<feature type="compositionally biased region" description="Low complexity" evidence="23">
    <location>
        <begin position="944"/>
        <end position="954"/>
    </location>
</feature>
<dbReference type="AlphaFoldDB" id="A0AAU9WBF0"/>
<comment type="cofactor">
    <cofactor evidence="2">
        <name>Mg(2+)</name>
        <dbReference type="ChEBI" id="CHEBI:18420"/>
    </cofactor>
</comment>
<evidence type="ECO:0000256" key="3">
    <source>
        <dbReference type="ARBA" id="ARBA00004141"/>
    </source>
</evidence>
<dbReference type="InterPro" id="IPR001781">
    <property type="entry name" value="Znf_LIM"/>
</dbReference>
<keyword evidence="14" id="KW-0418">Kinase</keyword>
<evidence type="ECO:0000313" key="27">
    <source>
        <dbReference type="EMBL" id="CAH3111060.1"/>
    </source>
</evidence>
<evidence type="ECO:0000313" key="28">
    <source>
        <dbReference type="Proteomes" id="UP001159428"/>
    </source>
</evidence>
<feature type="binding site" evidence="22">
    <location>
        <position position="386"/>
    </location>
    <ligand>
        <name>ATP</name>
        <dbReference type="ChEBI" id="CHEBI:30616"/>
    </ligand>
</feature>
<evidence type="ECO:0000256" key="11">
    <source>
        <dbReference type="ARBA" id="ARBA00022723"/>
    </source>
</evidence>